<feature type="compositionally biased region" description="Basic residues" evidence="1">
    <location>
        <begin position="196"/>
        <end position="219"/>
    </location>
</feature>
<sequence length="219" mass="25954">MYDFCHICFQKRTVDYISKNIETKIERFFGVKLQTIVESKRVICLLCTKIVNDHWNSRLRLLKIQNGKITTLNSERRFKKYVLTGENQIIRYTENISDQKLLHLNPVVELERLDIKIDEEQTCPSSSVSKLRSHAKKTKIRQDNIKELKICLEDLNTEWSAGNSKYKKKLDKCYEGKEWDSEDEENNDKNKNENKNKKKASKKSFKLKLFTKTRKASKK</sequence>
<proteinExistence type="predicted"/>
<feature type="region of interest" description="Disordered" evidence="1">
    <location>
        <begin position="177"/>
        <end position="219"/>
    </location>
</feature>
<organism evidence="2 3">
    <name type="scientific">Clunio marinus</name>
    <dbReference type="NCBI Taxonomy" id="568069"/>
    <lineage>
        <taxon>Eukaryota</taxon>
        <taxon>Metazoa</taxon>
        <taxon>Ecdysozoa</taxon>
        <taxon>Arthropoda</taxon>
        <taxon>Hexapoda</taxon>
        <taxon>Insecta</taxon>
        <taxon>Pterygota</taxon>
        <taxon>Neoptera</taxon>
        <taxon>Endopterygota</taxon>
        <taxon>Diptera</taxon>
        <taxon>Nematocera</taxon>
        <taxon>Chironomoidea</taxon>
        <taxon>Chironomidae</taxon>
        <taxon>Clunio</taxon>
    </lineage>
</organism>
<evidence type="ECO:0000256" key="1">
    <source>
        <dbReference type="SAM" id="MobiDB-lite"/>
    </source>
</evidence>
<dbReference type="Proteomes" id="UP000183832">
    <property type="component" value="Unassembled WGS sequence"/>
</dbReference>
<gene>
    <name evidence="2" type="ORF">CLUMA_CG011939</name>
</gene>
<evidence type="ECO:0000313" key="2">
    <source>
        <dbReference type="EMBL" id="CRK99025.1"/>
    </source>
</evidence>
<dbReference type="EMBL" id="CVRI01000048">
    <property type="protein sequence ID" value="CRK99025.1"/>
    <property type="molecule type" value="Genomic_DNA"/>
</dbReference>
<dbReference type="AlphaFoldDB" id="A0A1J1IKP3"/>
<accession>A0A1J1IKP3</accession>
<evidence type="ECO:0000313" key="3">
    <source>
        <dbReference type="Proteomes" id="UP000183832"/>
    </source>
</evidence>
<reference evidence="2 3" key="1">
    <citation type="submission" date="2015-04" db="EMBL/GenBank/DDBJ databases">
        <authorList>
            <person name="Syromyatnikov M.Y."/>
            <person name="Popov V.N."/>
        </authorList>
    </citation>
    <scope>NUCLEOTIDE SEQUENCE [LARGE SCALE GENOMIC DNA]</scope>
</reference>
<name>A0A1J1IKP3_9DIPT</name>
<keyword evidence="3" id="KW-1185">Reference proteome</keyword>
<protein>
    <submittedName>
        <fullName evidence="2">CLUMA_CG011939, isoform A</fullName>
    </submittedName>
</protein>